<evidence type="ECO:0000313" key="1">
    <source>
        <dbReference type="EMBL" id="KAA0048759.1"/>
    </source>
</evidence>
<dbReference type="Proteomes" id="UP000321393">
    <property type="component" value="Unassembled WGS sequence"/>
</dbReference>
<sequence>MISLAYKPNPSRVNERVRSFVQDLDSVLKRTTYLLNLKRIDPKNDERAYVYRSFEIPKTKGYEEGPHDLAPHHVEHAPTRIHVDHPPDPPHIKHLPTPVVSSSLILLFGTKVAPIASIEQPTEPNRSWAMVRRLTPNNVMTMVKVRRSMHRIDHLVDDVFVDVTAPIIDDQLVDEETKTSISKDHGDGIEPINVPLEGKDVPPPPVQPLLEPKEKNFLRRSQGLYEEIKRGTRSVDVEYIWVKDSTVLKYVMST</sequence>
<protein>
    <submittedName>
        <fullName evidence="2">Uncharacterized protein</fullName>
    </submittedName>
</protein>
<comment type="caution">
    <text evidence="2">The sequence shown here is derived from an EMBL/GenBank/DDBJ whole genome shotgun (WGS) entry which is preliminary data.</text>
</comment>
<name>A0A5D3E6H1_CUCMM</name>
<organism evidence="2 4">
    <name type="scientific">Cucumis melo var. makuwa</name>
    <name type="common">Oriental melon</name>
    <dbReference type="NCBI Taxonomy" id="1194695"/>
    <lineage>
        <taxon>Eukaryota</taxon>
        <taxon>Viridiplantae</taxon>
        <taxon>Streptophyta</taxon>
        <taxon>Embryophyta</taxon>
        <taxon>Tracheophyta</taxon>
        <taxon>Spermatophyta</taxon>
        <taxon>Magnoliopsida</taxon>
        <taxon>eudicotyledons</taxon>
        <taxon>Gunneridae</taxon>
        <taxon>Pentapetalae</taxon>
        <taxon>rosids</taxon>
        <taxon>fabids</taxon>
        <taxon>Cucurbitales</taxon>
        <taxon>Cucurbitaceae</taxon>
        <taxon>Benincaseae</taxon>
        <taxon>Cucumis</taxon>
    </lineage>
</organism>
<dbReference type="Proteomes" id="UP000321947">
    <property type="component" value="Unassembled WGS sequence"/>
</dbReference>
<evidence type="ECO:0000313" key="2">
    <source>
        <dbReference type="EMBL" id="TYK31574.1"/>
    </source>
</evidence>
<dbReference type="EMBL" id="SSTD01000132">
    <property type="protein sequence ID" value="TYK31574.1"/>
    <property type="molecule type" value="Genomic_DNA"/>
</dbReference>
<evidence type="ECO:0000313" key="4">
    <source>
        <dbReference type="Proteomes" id="UP000321947"/>
    </source>
</evidence>
<dbReference type="EMBL" id="SSTE01012402">
    <property type="protein sequence ID" value="KAA0048759.1"/>
    <property type="molecule type" value="Genomic_DNA"/>
</dbReference>
<dbReference type="AlphaFoldDB" id="A0A5D3E6H1"/>
<reference evidence="3 4" key="1">
    <citation type="submission" date="2019-08" db="EMBL/GenBank/DDBJ databases">
        <title>Draft genome sequences of two oriental melons (Cucumis melo L. var makuwa).</title>
        <authorList>
            <person name="Kwon S.-Y."/>
        </authorList>
    </citation>
    <scope>NUCLEOTIDE SEQUENCE [LARGE SCALE GENOMIC DNA]</scope>
    <source>
        <strain evidence="4">cv. Chang Bougi</strain>
        <strain evidence="3">cv. SW 3</strain>
        <tissue evidence="2">Leaf</tissue>
    </source>
</reference>
<proteinExistence type="predicted"/>
<evidence type="ECO:0000313" key="3">
    <source>
        <dbReference type="Proteomes" id="UP000321393"/>
    </source>
</evidence>
<accession>A0A5D3E6H1</accession>
<gene>
    <name evidence="2" type="ORF">E5676_scaffold172G00680</name>
    <name evidence="1" type="ORF">E6C27_scaffold43G00670</name>
</gene>